<proteinExistence type="predicted"/>
<evidence type="ECO:0000313" key="1">
    <source>
        <dbReference type="EMBL" id="MCQ1530439.1"/>
    </source>
</evidence>
<dbReference type="Gene3D" id="3.10.450.50">
    <property type="match status" value="1"/>
</dbReference>
<dbReference type="Proteomes" id="UP001651880">
    <property type="component" value="Unassembled WGS sequence"/>
</dbReference>
<name>A0ABT1NH93_9FIRM</name>
<accession>A0ABT1NH93</accession>
<reference evidence="1 2" key="1">
    <citation type="submission" date="2021-10" db="EMBL/GenBank/DDBJ databases">
        <title>Lutispora strain m25 sp. nov., a thermophilic, non-spore-forming bacterium isolated from a lab-scale methanogenic bioreactor digesting anaerobic sludge.</title>
        <authorList>
            <person name="El Houari A."/>
            <person name="Mcdonald J."/>
        </authorList>
    </citation>
    <scope>NUCLEOTIDE SEQUENCE [LARGE SCALE GENOMIC DNA]</scope>
    <source>
        <strain evidence="2">m25</strain>
    </source>
</reference>
<dbReference type="EMBL" id="JAJEKE010000012">
    <property type="protein sequence ID" value="MCQ1530439.1"/>
    <property type="molecule type" value="Genomic_DNA"/>
</dbReference>
<evidence type="ECO:0000313" key="2">
    <source>
        <dbReference type="Proteomes" id="UP001651880"/>
    </source>
</evidence>
<dbReference type="InterPro" id="IPR032710">
    <property type="entry name" value="NTF2-like_dom_sf"/>
</dbReference>
<protein>
    <submittedName>
        <fullName evidence="1">Nuclear transport factor 2 family protein</fullName>
    </submittedName>
</protein>
<sequence length="124" mass="13743">MFNAEVENVREVIHRYINGTYKADIPVLESVFHKDARMAGYLGDMLLIGTPAPFIEDMASAPSMESMGNPYKAEIRSLSVTGLIANVIVYETGFRGNVSLEDHFHLICDGGEWKIISKTFTTIG</sequence>
<dbReference type="RefSeq" id="WP_255227965.1">
    <property type="nucleotide sequence ID" value="NZ_JAJEKE010000012.1"/>
</dbReference>
<organism evidence="1 2">
    <name type="scientific">Lutispora saccharofermentans</name>
    <dbReference type="NCBI Taxonomy" id="3024236"/>
    <lineage>
        <taxon>Bacteria</taxon>
        <taxon>Bacillati</taxon>
        <taxon>Bacillota</taxon>
        <taxon>Clostridia</taxon>
        <taxon>Lutisporales</taxon>
        <taxon>Lutisporaceae</taxon>
        <taxon>Lutispora</taxon>
    </lineage>
</organism>
<dbReference type="SUPFAM" id="SSF54427">
    <property type="entry name" value="NTF2-like"/>
    <property type="match status" value="1"/>
</dbReference>
<keyword evidence="2" id="KW-1185">Reference proteome</keyword>
<dbReference type="Pfam" id="PF12893">
    <property type="entry name" value="Lumazine_bd_2"/>
    <property type="match status" value="1"/>
</dbReference>
<gene>
    <name evidence="1" type="ORF">LJD61_12870</name>
</gene>
<dbReference type="InterPro" id="IPR039437">
    <property type="entry name" value="FrzH/put_lumazine-bd"/>
</dbReference>
<comment type="caution">
    <text evidence="1">The sequence shown here is derived from an EMBL/GenBank/DDBJ whole genome shotgun (WGS) entry which is preliminary data.</text>
</comment>